<evidence type="ECO:0000313" key="4">
    <source>
        <dbReference type="Proteomes" id="UP000747542"/>
    </source>
</evidence>
<reference evidence="3" key="1">
    <citation type="journal article" date="2021" name="Sci. Adv.">
        <title>The American lobster genome reveals insights on longevity, neural, and immune adaptations.</title>
        <authorList>
            <person name="Polinski J.M."/>
            <person name="Zimin A.V."/>
            <person name="Clark K.F."/>
            <person name="Kohn A.B."/>
            <person name="Sadowski N."/>
            <person name="Timp W."/>
            <person name="Ptitsyn A."/>
            <person name="Khanna P."/>
            <person name="Romanova D.Y."/>
            <person name="Williams P."/>
            <person name="Greenwood S.J."/>
            <person name="Moroz L.L."/>
            <person name="Walt D.R."/>
            <person name="Bodnar A.G."/>
        </authorList>
    </citation>
    <scope>NUCLEOTIDE SEQUENCE</scope>
    <source>
        <strain evidence="3">GMGI-L3</strain>
    </source>
</reference>
<organism evidence="3 4">
    <name type="scientific">Homarus americanus</name>
    <name type="common">American lobster</name>
    <dbReference type="NCBI Taxonomy" id="6706"/>
    <lineage>
        <taxon>Eukaryota</taxon>
        <taxon>Metazoa</taxon>
        <taxon>Ecdysozoa</taxon>
        <taxon>Arthropoda</taxon>
        <taxon>Crustacea</taxon>
        <taxon>Multicrustacea</taxon>
        <taxon>Malacostraca</taxon>
        <taxon>Eumalacostraca</taxon>
        <taxon>Eucarida</taxon>
        <taxon>Decapoda</taxon>
        <taxon>Pleocyemata</taxon>
        <taxon>Astacidea</taxon>
        <taxon>Nephropoidea</taxon>
        <taxon>Nephropidae</taxon>
        <taxon>Homarus</taxon>
    </lineage>
</organism>
<gene>
    <name evidence="3" type="ORF">Hamer_G001992</name>
</gene>
<evidence type="ECO:0000256" key="2">
    <source>
        <dbReference type="SAM" id="Phobius"/>
    </source>
</evidence>
<feature type="region of interest" description="Disordered" evidence="1">
    <location>
        <begin position="492"/>
        <end position="511"/>
    </location>
</feature>
<proteinExistence type="predicted"/>
<keyword evidence="2" id="KW-0812">Transmembrane</keyword>
<sequence>MCMVLQDTYEPRVGLPSKIKGTGGPLGGRDTPQIMNADLLYSSSSIGDLDLSFNEVVTSRSSVSTPPAHDSLANWTRLKGIFTNMKSILTKINEAGTEPGHVPISVLDQILKVEDYFVMAEIFYNSLDPELHEHFKQLYDRFMQFLFRNPLLRTIQLPDMRAIKEELFPLLLIKVGHLFHQQAITFVHEVDFVFEMMKSSGFKNEEIYLIFELLGLSSMLEEEEHPVKTWTAKSKQARDISDQFSSNIGFRRDSHGGYGYSDGGYGYPDGGYGYSDGGYGHSDGYGGSGSPSGYGGGYHSGGYGGYGGYMQYMPKVDPFVILAGLTFLTLCSYLTYLVVSSKTSKRSLSEFPHSLDLSDLPDLLALVEDAHNFYSYDALNQDPDDPTQSLSLAFNNLWRSYKRGPESGICVRRFLCQQLHNLPYLLGPEMSFMQLSVSSLAQTLGVTEAARTADQINKNKWLRGISNCYASCSILPNTPECPCPQSVTSREEEEDGVYVHRKRTRVTAEPK</sequence>
<keyword evidence="2" id="KW-1133">Transmembrane helix</keyword>
<dbReference type="AlphaFoldDB" id="A0A8J5JRQ8"/>
<comment type="caution">
    <text evidence="3">The sequence shown here is derived from an EMBL/GenBank/DDBJ whole genome shotgun (WGS) entry which is preliminary data.</text>
</comment>
<dbReference type="Proteomes" id="UP000747542">
    <property type="component" value="Unassembled WGS sequence"/>
</dbReference>
<keyword evidence="2" id="KW-0472">Membrane</keyword>
<dbReference type="EMBL" id="JAHLQT010026502">
    <property type="protein sequence ID" value="KAG7162961.1"/>
    <property type="molecule type" value="Genomic_DNA"/>
</dbReference>
<name>A0A8J5JRQ8_HOMAM</name>
<protein>
    <submittedName>
        <fullName evidence="3">Uncharacterized protein</fullName>
    </submittedName>
</protein>
<keyword evidence="4" id="KW-1185">Reference proteome</keyword>
<evidence type="ECO:0000256" key="1">
    <source>
        <dbReference type="SAM" id="MobiDB-lite"/>
    </source>
</evidence>
<accession>A0A8J5JRQ8</accession>
<evidence type="ECO:0000313" key="3">
    <source>
        <dbReference type="EMBL" id="KAG7162961.1"/>
    </source>
</evidence>
<feature type="transmembrane region" description="Helical" evidence="2">
    <location>
        <begin position="319"/>
        <end position="339"/>
    </location>
</feature>